<protein>
    <submittedName>
        <fullName evidence="16">Potassium voltage-gated channel subfamily A member 3-like</fullName>
    </submittedName>
</protein>
<keyword evidence="8 13" id="KW-1133">Transmembrane helix</keyword>
<keyword evidence="2" id="KW-0813">Transport</keyword>
<keyword evidence="10 13" id="KW-0472">Membrane</keyword>
<keyword evidence="5" id="KW-0631">Potassium channel</keyword>
<feature type="transmembrane region" description="Helical" evidence="13">
    <location>
        <begin position="351"/>
        <end position="376"/>
    </location>
</feature>
<evidence type="ECO:0000256" key="3">
    <source>
        <dbReference type="ARBA" id="ARBA00022538"/>
    </source>
</evidence>
<dbReference type="RefSeq" id="XP_012945652.2">
    <property type="nucleotide sequence ID" value="XM_013090198.2"/>
</dbReference>
<feature type="compositionally biased region" description="Polar residues" evidence="12">
    <location>
        <begin position="466"/>
        <end position="498"/>
    </location>
</feature>
<accession>A0ABM1ADL4</accession>
<keyword evidence="15" id="KW-1185">Reference proteome</keyword>
<evidence type="ECO:0000256" key="5">
    <source>
        <dbReference type="ARBA" id="ARBA00022826"/>
    </source>
</evidence>
<feature type="compositionally biased region" description="Pro residues" evidence="12">
    <location>
        <begin position="437"/>
        <end position="449"/>
    </location>
</feature>
<keyword evidence="6" id="KW-0851">Voltage-gated channel</keyword>
<evidence type="ECO:0000256" key="7">
    <source>
        <dbReference type="ARBA" id="ARBA00022958"/>
    </source>
</evidence>
<keyword evidence="11" id="KW-0407">Ion channel</keyword>
<evidence type="ECO:0000256" key="13">
    <source>
        <dbReference type="SAM" id="Phobius"/>
    </source>
</evidence>
<feature type="transmembrane region" description="Helical" evidence="13">
    <location>
        <begin position="191"/>
        <end position="213"/>
    </location>
</feature>
<feature type="compositionally biased region" description="Polar residues" evidence="12">
    <location>
        <begin position="413"/>
        <end position="429"/>
    </location>
</feature>
<evidence type="ECO:0000256" key="11">
    <source>
        <dbReference type="ARBA" id="ARBA00023303"/>
    </source>
</evidence>
<evidence type="ECO:0000256" key="12">
    <source>
        <dbReference type="SAM" id="MobiDB-lite"/>
    </source>
</evidence>
<dbReference type="PANTHER" id="PTHR11537">
    <property type="entry name" value="VOLTAGE-GATED POTASSIUM CHANNEL"/>
    <property type="match status" value="1"/>
</dbReference>
<proteinExistence type="predicted"/>
<dbReference type="InterPro" id="IPR005821">
    <property type="entry name" value="Ion_trans_dom"/>
</dbReference>
<feature type="transmembrane region" description="Helical" evidence="13">
    <location>
        <begin position="326"/>
        <end position="345"/>
    </location>
</feature>
<dbReference type="PRINTS" id="PR00169">
    <property type="entry name" value="KCHANNEL"/>
</dbReference>
<evidence type="ECO:0000256" key="9">
    <source>
        <dbReference type="ARBA" id="ARBA00023065"/>
    </source>
</evidence>
<dbReference type="InterPro" id="IPR027359">
    <property type="entry name" value="Volt_channel_dom_sf"/>
</dbReference>
<feature type="transmembrane region" description="Helical" evidence="13">
    <location>
        <begin position="294"/>
        <end position="314"/>
    </location>
</feature>
<feature type="region of interest" description="Disordered" evidence="12">
    <location>
        <begin position="386"/>
        <end position="504"/>
    </location>
</feature>
<dbReference type="GeneID" id="106013721"/>
<feature type="transmembrane region" description="Helical" evidence="13">
    <location>
        <begin position="220"/>
        <end position="242"/>
    </location>
</feature>
<evidence type="ECO:0000256" key="10">
    <source>
        <dbReference type="ARBA" id="ARBA00023136"/>
    </source>
</evidence>
<evidence type="ECO:0000256" key="1">
    <source>
        <dbReference type="ARBA" id="ARBA00004141"/>
    </source>
</evidence>
<keyword evidence="4 13" id="KW-0812">Transmembrane</keyword>
<dbReference type="Gene3D" id="1.20.120.350">
    <property type="entry name" value="Voltage-gated potassium channels. Chain C"/>
    <property type="match status" value="1"/>
</dbReference>
<evidence type="ECO:0000313" key="15">
    <source>
        <dbReference type="Proteomes" id="UP000694888"/>
    </source>
</evidence>
<feature type="compositionally biased region" description="Low complexity" evidence="12">
    <location>
        <begin position="118"/>
        <end position="137"/>
    </location>
</feature>
<dbReference type="Gene3D" id="1.10.287.70">
    <property type="match status" value="1"/>
</dbReference>
<sequence length="504" mass="56566">MRTQVNDPKTNDVTEDDETRRGPRITSGGSYERLPAPSKGHIKNSERERKSRVLPKQTQDDYVIRFSADQMESLRQMLQDTASGSLVEQDRETEQDADFDDVMWSSSPLKRERRAVPSGSSNDNSSSSSNSSVNNNNATTGDEGFNRSYENYECYIMTKDELSALIGLAVAEATSEKTRSLPSNVHTMVDWLAYTEIVCLVYFTLEYFVRLLFAPRRLRYLVSFFALLDLFSLVVMYVVAVWDRLDPKMKYKNSFLDFINCCQMVRVLRFFRLVKDVTSFRVLLFSIRSSYKDLLLLLVYIFIAVFTFSSLIFVCERQHMKSIPDACWWVVVTMTTVGYGDMVPYSLQGKLVGSACALSGVLLIAVTVPVFVNNFLLYHEQSKLSGVGDQTKGETTTTSHRQENRTPTKGLLAQTSFESAPATPTSPVDPTTTNPMSPRPPSSTTPLAPPTTTNNTHQGREKNIKTAFSTPRRSGSTTQGQFRPMTSLSRKSDASLSKVSPYVG</sequence>
<evidence type="ECO:0000313" key="16">
    <source>
        <dbReference type="RefSeq" id="XP_012945652.2"/>
    </source>
</evidence>
<keyword evidence="3" id="KW-0633">Potassium transport</keyword>
<organism evidence="15 16">
    <name type="scientific">Aplysia californica</name>
    <name type="common">California sea hare</name>
    <dbReference type="NCBI Taxonomy" id="6500"/>
    <lineage>
        <taxon>Eukaryota</taxon>
        <taxon>Metazoa</taxon>
        <taxon>Spiralia</taxon>
        <taxon>Lophotrochozoa</taxon>
        <taxon>Mollusca</taxon>
        <taxon>Gastropoda</taxon>
        <taxon>Heterobranchia</taxon>
        <taxon>Euthyneura</taxon>
        <taxon>Tectipleura</taxon>
        <taxon>Aplysiida</taxon>
        <taxon>Aplysioidea</taxon>
        <taxon>Aplysiidae</taxon>
        <taxon>Aplysia</taxon>
    </lineage>
</organism>
<feature type="region of interest" description="Disordered" evidence="12">
    <location>
        <begin position="80"/>
        <end position="142"/>
    </location>
</feature>
<evidence type="ECO:0000256" key="2">
    <source>
        <dbReference type="ARBA" id="ARBA00022448"/>
    </source>
</evidence>
<evidence type="ECO:0000256" key="4">
    <source>
        <dbReference type="ARBA" id="ARBA00022692"/>
    </source>
</evidence>
<evidence type="ECO:0000259" key="14">
    <source>
        <dbReference type="Pfam" id="PF00520"/>
    </source>
</evidence>
<dbReference type="Pfam" id="PF00520">
    <property type="entry name" value="Ion_trans"/>
    <property type="match status" value="1"/>
</dbReference>
<dbReference type="InterPro" id="IPR028325">
    <property type="entry name" value="VG_K_chnl"/>
</dbReference>
<gene>
    <name evidence="16" type="primary">LOC106013721</name>
</gene>
<dbReference type="PANTHER" id="PTHR11537:SF254">
    <property type="entry name" value="POTASSIUM VOLTAGE-GATED CHANNEL PROTEIN SHAB"/>
    <property type="match status" value="1"/>
</dbReference>
<keyword evidence="7" id="KW-0630">Potassium</keyword>
<reference evidence="16" key="1">
    <citation type="submission" date="2025-08" db="UniProtKB">
        <authorList>
            <consortium name="RefSeq"/>
        </authorList>
    </citation>
    <scope>IDENTIFICATION</scope>
</reference>
<dbReference type="SUPFAM" id="SSF81324">
    <property type="entry name" value="Voltage-gated potassium channels"/>
    <property type="match status" value="1"/>
</dbReference>
<evidence type="ECO:0000256" key="6">
    <source>
        <dbReference type="ARBA" id="ARBA00022882"/>
    </source>
</evidence>
<name>A0ABM1ADL4_APLCA</name>
<evidence type="ECO:0000256" key="8">
    <source>
        <dbReference type="ARBA" id="ARBA00022989"/>
    </source>
</evidence>
<feature type="region of interest" description="Disordered" evidence="12">
    <location>
        <begin position="1"/>
        <end position="56"/>
    </location>
</feature>
<dbReference type="Proteomes" id="UP000694888">
    <property type="component" value="Unplaced"/>
</dbReference>
<keyword evidence="9" id="KW-0406">Ion transport</keyword>
<comment type="subcellular location">
    <subcellularLocation>
        <location evidence="1">Membrane</location>
        <topology evidence="1">Multi-pass membrane protein</topology>
    </subcellularLocation>
</comment>
<feature type="domain" description="Ion transport" evidence="14">
    <location>
        <begin position="187"/>
        <end position="381"/>
    </location>
</feature>